<dbReference type="NCBIfam" id="TIGR00756">
    <property type="entry name" value="PPR"/>
    <property type="match status" value="6"/>
</dbReference>
<dbReference type="FunFam" id="1.25.40.10:FF:000125">
    <property type="entry name" value="Pentatricopeptide repeat-containing protein"/>
    <property type="match status" value="1"/>
</dbReference>
<dbReference type="PROSITE" id="PS51375">
    <property type="entry name" value="PPR"/>
    <property type="match status" value="7"/>
</dbReference>
<dbReference type="GO" id="GO:0016556">
    <property type="term" value="P:mRNA modification"/>
    <property type="evidence" value="ECO:0007669"/>
    <property type="project" value="UniProtKB-ARBA"/>
</dbReference>
<name>A0A835RX97_VANPL</name>
<dbReference type="InterPro" id="IPR002885">
    <property type="entry name" value="PPR_rpt"/>
</dbReference>
<gene>
    <name evidence="4" type="ORF">HPP92_000327</name>
</gene>
<proteinExistence type="predicted"/>
<dbReference type="PANTHER" id="PTHR47926">
    <property type="entry name" value="PENTATRICOPEPTIDE REPEAT-CONTAINING PROTEIN"/>
    <property type="match status" value="1"/>
</dbReference>
<dbReference type="AlphaFoldDB" id="A0A835RX97"/>
<feature type="repeat" description="PPR" evidence="2">
    <location>
        <begin position="424"/>
        <end position="458"/>
    </location>
</feature>
<dbReference type="SUPFAM" id="SSF48452">
    <property type="entry name" value="TPR-like"/>
    <property type="match status" value="1"/>
</dbReference>
<feature type="repeat" description="PPR" evidence="2">
    <location>
        <begin position="300"/>
        <end position="334"/>
    </location>
</feature>
<dbReference type="PROSITE" id="PS50191">
    <property type="entry name" value="CRAL_TRIO"/>
    <property type="match status" value="1"/>
</dbReference>
<dbReference type="FunFam" id="1.25.40.10:FF:000344">
    <property type="entry name" value="Pentatricopeptide repeat-containing protein"/>
    <property type="match status" value="1"/>
</dbReference>
<feature type="domain" description="CRAL-TRIO" evidence="3">
    <location>
        <begin position="865"/>
        <end position="1018"/>
    </location>
</feature>
<dbReference type="SUPFAM" id="SSF46938">
    <property type="entry name" value="CRAL/TRIO N-terminal domain"/>
    <property type="match status" value="1"/>
</dbReference>
<dbReference type="PANTHER" id="PTHR47926:SF452">
    <property type="entry name" value="PENTATRICOPEPTIDE REPEAT-CONTAINING PROTEIN"/>
    <property type="match status" value="1"/>
</dbReference>
<organism evidence="4 5">
    <name type="scientific">Vanilla planifolia</name>
    <name type="common">Vanilla</name>
    <dbReference type="NCBI Taxonomy" id="51239"/>
    <lineage>
        <taxon>Eukaryota</taxon>
        <taxon>Viridiplantae</taxon>
        <taxon>Streptophyta</taxon>
        <taxon>Embryophyta</taxon>
        <taxon>Tracheophyta</taxon>
        <taxon>Spermatophyta</taxon>
        <taxon>Magnoliopsida</taxon>
        <taxon>Liliopsida</taxon>
        <taxon>Asparagales</taxon>
        <taxon>Orchidaceae</taxon>
        <taxon>Vanilloideae</taxon>
        <taxon>Vanilleae</taxon>
        <taxon>Vanilla</taxon>
    </lineage>
</organism>
<dbReference type="OrthoDB" id="772730at2759"/>
<dbReference type="Pfam" id="PF20431">
    <property type="entry name" value="E_motif"/>
    <property type="match status" value="1"/>
</dbReference>
<evidence type="ECO:0000313" key="4">
    <source>
        <dbReference type="EMBL" id="KAG0500255.1"/>
    </source>
</evidence>
<dbReference type="EMBL" id="JADCNM010000001">
    <property type="protein sequence ID" value="KAG0500255.1"/>
    <property type="molecule type" value="Genomic_DNA"/>
</dbReference>
<dbReference type="CDD" id="cd00170">
    <property type="entry name" value="SEC14"/>
    <property type="match status" value="1"/>
</dbReference>
<dbReference type="Gene3D" id="3.40.525.10">
    <property type="entry name" value="CRAL-TRIO lipid binding domain"/>
    <property type="match status" value="1"/>
</dbReference>
<dbReference type="Pfam" id="PF00650">
    <property type="entry name" value="CRAL_TRIO"/>
    <property type="match status" value="1"/>
</dbReference>
<keyword evidence="1" id="KW-0677">Repeat</keyword>
<dbReference type="Gene3D" id="1.25.40.10">
    <property type="entry name" value="Tetratricopeptide repeat domain"/>
    <property type="match status" value="5"/>
</dbReference>
<dbReference type="InterPro" id="IPR001251">
    <property type="entry name" value="CRAL-TRIO_dom"/>
</dbReference>
<dbReference type="SMART" id="SM00516">
    <property type="entry name" value="SEC14"/>
    <property type="match status" value="1"/>
</dbReference>
<dbReference type="GO" id="GO:0005737">
    <property type="term" value="C:cytoplasm"/>
    <property type="evidence" value="ECO:0007669"/>
    <property type="project" value="UniProtKB-ARBA"/>
</dbReference>
<feature type="repeat" description="PPR" evidence="2">
    <location>
        <begin position="393"/>
        <end position="423"/>
    </location>
</feature>
<dbReference type="SUPFAM" id="SSF52087">
    <property type="entry name" value="CRAL/TRIO domain"/>
    <property type="match status" value="1"/>
</dbReference>
<feature type="repeat" description="PPR" evidence="2">
    <location>
        <begin position="587"/>
        <end position="621"/>
    </location>
</feature>
<dbReference type="Pfam" id="PF13041">
    <property type="entry name" value="PPR_2"/>
    <property type="match status" value="4"/>
</dbReference>
<dbReference type="FunFam" id="1.25.40.10:FF:000277">
    <property type="entry name" value="Pentatricopeptide repeat-containing protein, mitochondrial"/>
    <property type="match status" value="1"/>
</dbReference>
<protein>
    <recommendedName>
        <fullName evidence="3">CRAL-TRIO domain-containing protein</fullName>
    </recommendedName>
</protein>
<feature type="repeat" description="PPR" evidence="2">
    <location>
        <begin position="269"/>
        <end position="299"/>
    </location>
</feature>
<dbReference type="InterPro" id="IPR036865">
    <property type="entry name" value="CRAL-TRIO_dom_sf"/>
</dbReference>
<dbReference type="Proteomes" id="UP000639772">
    <property type="component" value="Chromosome 1"/>
</dbReference>
<dbReference type="Pfam" id="PF01535">
    <property type="entry name" value="PPR"/>
    <property type="match status" value="7"/>
</dbReference>
<dbReference type="InterPro" id="IPR046848">
    <property type="entry name" value="E_motif"/>
</dbReference>
<comment type="caution">
    <text evidence="4">The sequence shown here is derived from an EMBL/GenBank/DDBJ whole genome shotgun (WGS) entry which is preliminary data.</text>
</comment>
<feature type="repeat" description="PPR" evidence="2">
    <location>
        <begin position="168"/>
        <end position="202"/>
    </location>
</feature>
<dbReference type="InterPro" id="IPR011990">
    <property type="entry name" value="TPR-like_helical_dom_sf"/>
</dbReference>
<dbReference type="GO" id="GO:0048731">
    <property type="term" value="P:system development"/>
    <property type="evidence" value="ECO:0007669"/>
    <property type="project" value="UniProtKB-ARBA"/>
</dbReference>
<feature type="repeat" description="PPR" evidence="2">
    <location>
        <begin position="486"/>
        <end position="520"/>
    </location>
</feature>
<evidence type="ECO:0000256" key="2">
    <source>
        <dbReference type="PROSITE-ProRule" id="PRU00708"/>
    </source>
</evidence>
<reference evidence="4 5" key="1">
    <citation type="journal article" date="2020" name="Nat. Food">
        <title>A phased Vanilla planifolia genome enables genetic improvement of flavour and production.</title>
        <authorList>
            <person name="Hasing T."/>
            <person name="Tang H."/>
            <person name="Brym M."/>
            <person name="Khazi F."/>
            <person name="Huang T."/>
            <person name="Chambers A.H."/>
        </authorList>
    </citation>
    <scope>NUCLEOTIDE SEQUENCE [LARGE SCALE GENOMIC DNA]</scope>
    <source>
        <tissue evidence="4">Leaf</tissue>
    </source>
</reference>
<sequence length="1018" mass="115152">MMALRLSHPLRHSYGPLTGFGGNKQSLGRMRCSAGNPTTQPFDSRKASSSNWLISSAHSSSVFFVIDEFDLLLLGIEHMELIVEGGHVLREVHQTKRKFSPVSMDKYLSSLPKYRASRELGNILARMIVVGLFVDSMAVKDIVAEFSSAGLGEIEYAELILKQAVDPNSFLCNSVIRGFQQHNNPYRALNMYNWMILNSVYPDKFTFPFVLKACAGARALPEGEKIHCRILKSPFTLDLFVQASILAMYAKCGETEMARLTFDLMPHKSLVCWNTMIDGYVKRGDMDTALNLFNQMSEHDLFSWNVMINGYAKCGQVEKARDLFDKMLVRDAVTWNIMIDGYARIGDMKSARHLFDLAPFKDIVSWGIVINGYAMNRHVAVAHNLFEKSPCKSLITWNCLINGYGKCKDMLAACKLFELMPFRNLNSWNIMLDACAKCGEMALANQVFYAMPSKDIVSWNIKIDGHIRLGEIDIAREIFDTMPYKDVVTWNALLGGYKQNGQLKEVFELFIHMQILEVTPTFSTLAILLSVIADLGLTFHGKQVHAYLYRKDYLIDSIIGVALIDMYSTCGFVDKAMLVFDMVTTKNVDHWNAILSALASYGYGDLAISMFVDMELSMVRPDDITFIVILNACSHAGLVLDGHRYFILMSQKYGITPNVQHYGCMVDLLSRVGHLDEAIELINCMPMRANDAIWRALLGASRTHGSIEVAELAARHLIELVPSDSSSYVLLANIYGCTGQHGNAQNMWMIMNENGVVKNIAWSSIELQHRLHMFTAGDSSHSHVMDILLILNNMIEDLAAHLVLEVKEKLEKEHPSLPIGTNGRDDEDMILWFLKDRKFSVKDSIAKLTKAIRWREEFGVSNLSEESVKGIYETGKAYVHESTDVNGRPVLVVVVSKHFPEKHEAIDDQKLCVYLIEQALAKLPHGIGEILVIVDLRGFCSENADFMFLKFLIDVFYYYYPRRLGQVLFVDAPFIFRPIWTLIVPYLKSYASLVRFCKPETVRNEYFTVDTVPEAFKS</sequence>
<evidence type="ECO:0000256" key="1">
    <source>
        <dbReference type="ARBA" id="ARBA00022737"/>
    </source>
</evidence>
<dbReference type="InterPro" id="IPR046960">
    <property type="entry name" value="PPR_At4g14850-like_plant"/>
</dbReference>
<dbReference type="InterPro" id="IPR036273">
    <property type="entry name" value="CRAL/TRIO_N_dom_sf"/>
</dbReference>
<evidence type="ECO:0000313" key="5">
    <source>
        <dbReference type="Proteomes" id="UP000639772"/>
    </source>
</evidence>
<evidence type="ECO:0000259" key="3">
    <source>
        <dbReference type="PROSITE" id="PS50191"/>
    </source>
</evidence>
<dbReference type="GO" id="GO:0003723">
    <property type="term" value="F:RNA binding"/>
    <property type="evidence" value="ECO:0007669"/>
    <property type="project" value="InterPro"/>
</dbReference>
<accession>A0A835RX97</accession>